<sequence length="155" mass="15499">MATAPVIRLGAAVSAAVAVPAVALGAAVKGWPGAYAALLGIGVVVAFFSISKIAVGFVGRRAPHLLLPAALGTYLVKIALLGVLLVSLSGVEAIHLLTLAWTVFAGVFGWIGAEMWVATHTRVPFFDPAAFASRHPAPADPGASARGAAGPGAGR</sequence>
<feature type="region of interest" description="Disordered" evidence="1">
    <location>
        <begin position="135"/>
        <end position="155"/>
    </location>
</feature>
<evidence type="ECO:0000256" key="2">
    <source>
        <dbReference type="SAM" id="Phobius"/>
    </source>
</evidence>
<reference evidence="3" key="1">
    <citation type="submission" date="2020-12" db="EMBL/GenBank/DDBJ databases">
        <title>Genomic characterization of non-nitrogen-fixing Frankia strains.</title>
        <authorList>
            <person name="Carlos-Shanley C."/>
            <person name="Guerra T."/>
            <person name="Hahn D."/>
        </authorList>
    </citation>
    <scope>NUCLEOTIDE SEQUENCE</scope>
    <source>
        <strain evidence="3">CN6</strain>
    </source>
</reference>
<name>A0A937RHS6_9ACTN</name>
<protein>
    <recommendedName>
        <fullName evidence="5">ATP synthase protein I</fullName>
    </recommendedName>
</protein>
<dbReference type="EMBL" id="JAEACQ010000248">
    <property type="protein sequence ID" value="MBL7630402.1"/>
    <property type="molecule type" value="Genomic_DNA"/>
</dbReference>
<comment type="caution">
    <text evidence="3">The sequence shown here is derived from an EMBL/GenBank/DDBJ whole genome shotgun (WGS) entry which is preliminary data.</text>
</comment>
<keyword evidence="4" id="KW-1185">Reference proteome</keyword>
<evidence type="ECO:0000256" key="1">
    <source>
        <dbReference type="SAM" id="MobiDB-lite"/>
    </source>
</evidence>
<evidence type="ECO:0008006" key="5">
    <source>
        <dbReference type="Google" id="ProtNLM"/>
    </source>
</evidence>
<keyword evidence="2" id="KW-1133">Transmembrane helix</keyword>
<keyword evidence="2" id="KW-0812">Transmembrane</keyword>
<evidence type="ECO:0000313" key="3">
    <source>
        <dbReference type="EMBL" id="MBL7630402.1"/>
    </source>
</evidence>
<dbReference type="Proteomes" id="UP000604475">
    <property type="component" value="Unassembled WGS sequence"/>
</dbReference>
<accession>A0A937RHS6</accession>
<feature type="transmembrane region" description="Helical" evidence="2">
    <location>
        <begin position="65"/>
        <end position="87"/>
    </location>
</feature>
<organism evidence="3 4">
    <name type="scientific">Frankia nepalensis</name>
    <dbReference type="NCBI Taxonomy" id="1836974"/>
    <lineage>
        <taxon>Bacteria</taxon>
        <taxon>Bacillati</taxon>
        <taxon>Actinomycetota</taxon>
        <taxon>Actinomycetes</taxon>
        <taxon>Frankiales</taxon>
        <taxon>Frankiaceae</taxon>
        <taxon>Frankia</taxon>
    </lineage>
</organism>
<proteinExistence type="predicted"/>
<feature type="transmembrane region" description="Helical" evidence="2">
    <location>
        <begin position="35"/>
        <end position="58"/>
    </location>
</feature>
<feature type="transmembrane region" description="Helical" evidence="2">
    <location>
        <begin position="93"/>
        <end position="113"/>
    </location>
</feature>
<dbReference type="AlphaFoldDB" id="A0A937RHS6"/>
<evidence type="ECO:0000313" key="4">
    <source>
        <dbReference type="Proteomes" id="UP000604475"/>
    </source>
</evidence>
<keyword evidence="2" id="KW-0472">Membrane</keyword>
<gene>
    <name evidence="3" type="ORF">I7412_25215</name>
</gene>